<dbReference type="Gene3D" id="1.50.10.20">
    <property type="match status" value="1"/>
</dbReference>
<dbReference type="CDD" id="cd04793">
    <property type="entry name" value="LanC"/>
    <property type="match status" value="1"/>
</dbReference>
<evidence type="ECO:0000313" key="3">
    <source>
        <dbReference type="EMBL" id="TMQ63245.1"/>
    </source>
</evidence>
<reference evidence="3 4" key="1">
    <citation type="journal article" date="2019" name="Nat. Microbiol.">
        <title>Mediterranean grassland soil C-N compound turnover is dependent on rainfall and depth, and is mediated by genomically divergent microorganisms.</title>
        <authorList>
            <person name="Diamond S."/>
            <person name="Andeer P.F."/>
            <person name="Li Z."/>
            <person name="Crits-Christoph A."/>
            <person name="Burstein D."/>
            <person name="Anantharaman K."/>
            <person name="Lane K.R."/>
            <person name="Thomas B.C."/>
            <person name="Pan C."/>
            <person name="Northen T.R."/>
            <person name="Banfield J.F."/>
        </authorList>
    </citation>
    <scope>NUCLEOTIDE SEQUENCE [LARGE SCALE GENOMIC DNA]</scope>
    <source>
        <strain evidence="3">WS_8</strain>
    </source>
</reference>
<dbReference type="SMART" id="SM01260">
    <property type="entry name" value="LANC_like"/>
    <property type="match status" value="1"/>
</dbReference>
<protein>
    <submittedName>
        <fullName evidence="3">Lanthionine biosynthesis cyclase LanC</fullName>
    </submittedName>
</protein>
<comment type="caution">
    <text evidence="3">The sequence shown here is derived from an EMBL/GenBank/DDBJ whole genome shotgun (WGS) entry which is preliminary data.</text>
</comment>
<evidence type="ECO:0000313" key="4">
    <source>
        <dbReference type="Proteomes" id="UP000316609"/>
    </source>
</evidence>
<feature type="binding site" evidence="1">
    <location>
        <position position="341"/>
    </location>
    <ligand>
        <name>Zn(2+)</name>
        <dbReference type="ChEBI" id="CHEBI:29105"/>
    </ligand>
</feature>
<dbReference type="GO" id="GO:0046872">
    <property type="term" value="F:metal ion binding"/>
    <property type="evidence" value="ECO:0007669"/>
    <property type="project" value="UniProtKB-KW"/>
</dbReference>
<dbReference type="Proteomes" id="UP000316609">
    <property type="component" value="Unassembled WGS sequence"/>
</dbReference>
<evidence type="ECO:0000256" key="2">
    <source>
        <dbReference type="SAM" id="MobiDB-lite"/>
    </source>
</evidence>
<name>A0A538THZ8_UNCEI</name>
<proteinExistence type="predicted"/>
<keyword evidence="1" id="KW-0862">Zinc</keyword>
<dbReference type="PRINTS" id="PR01950">
    <property type="entry name" value="LANCSUPER"/>
</dbReference>
<dbReference type="InterPro" id="IPR033889">
    <property type="entry name" value="LanC"/>
</dbReference>
<accession>A0A538THZ8</accession>
<dbReference type="Pfam" id="PF05147">
    <property type="entry name" value="LANC_like"/>
    <property type="match status" value="2"/>
</dbReference>
<dbReference type="PRINTS" id="PR01955">
    <property type="entry name" value="LANCFRANKIA"/>
</dbReference>
<dbReference type="AlphaFoldDB" id="A0A538THZ8"/>
<dbReference type="InterPro" id="IPR007822">
    <property type="entry name" value="LANC-like"/>
</dbReference>
<dbReference type="SUPFAM" id="SSF158745">
    <property type="entry name" value="LanC-like"/>
    <property type="match status" value="1"/>
</dbReference>
<feature type="region of interest" description="Disordered" evidence="2">
    <location>
        <begin position="126"/>
        <end position="145"/>
    </location>
</feature>
<dbReference type="EMBL" id="VBOY01000113">
    <property type="protein sequence ID" value="TMQ63245.1"/>
    <property type="molecule type" value="Genomic_DNA"/>
</dbReference>
<dbReference type="GO" id="GO:0031179">
    <property type="term" value="P:peptide modification"/>
    <property type="evidence" value="ECO:0007669"/>
    <property type="project" value="InterPro"/>
</dbReference>
<gene>
    <name evidence="3" type="ORF">E6K78_10810</name>
</gene>
<organism evidence="3 4">
    <name type="scientific">Eiseniibacteriota bacterium</name>
    <dbReference type="NCBI Taxonomy" id="2212470"/>
    <lineage>
        <taxon>Bacteria</taxon>
        <taxon>Candidatus Eiseniibacteriota</taxon>
    </lineage>
</organism>
<evidence type="ECO:0000256" key="1">
    <source>
        <dbReference type="PIRSR" id="PIRSR607822-1"/>
    </source>
</evidence>
<keyword evidence="1" id="KW-0479">Metal-binding</keyword>
<feature type="binding site" evidence="1">
    <location>
        <position position="342"/>
    </location>
    <ligand>
        <name>Zn(2+)</name>
        <dbReference type="ChEBI" id="CHEBI:29105"/>
    </ligand>
</feature>
<feature type="binding site" evidence="1">
    <location>
        <position position="292"/>
    </location>
    <ligand>
        <name>Zn(2+)</name>
        <dbReference type="ChEBI" id="CHEBI:29105"/>
    </ligand>
</feature>
<sequence>MAHTPPLLGRTSVPLLDGRLAERAIATIDEIAAALRQPPRAWAPPGSSESERAVLDASLAGGRAGLAVFFATRARTRPKGGDGQLASDFLADAIRALADVPMSSSLFSGFTGVAWATLYVMGESPRRAGPVEESRTDESGDERDDRCSAIDDALAEYLTRSPWNDHYDLVSGLAGLGLYALERLPHATARSCAERHTSEGITWHTPRELLGTHERDRYEQGYFNLGMAHGVPGLVVVLARCVASGVEARRARRLLEGAVAWLLAQRGPEPGRRMPFAIAPGIDRLPARTAWCYGDPGVAAALLLAGSLTGEEAWIAEALVMAREVADLPPDACGVEDAGLCHGAMGLAHLCHHFHRATGEPRFADAARRWFEYGLALRRPGIEVAGFPASIPDETGKKGWAPDPGLLGGAAGVGLALIAATTDADWSWDVPLLLSAPAATP</sequence>